<comment type="similarity">
    <text evidence="8">Belongs to the insect chemoreceptor superfamily. Gustatory receptor (GR) family.</text>
</comment>
<evidence type="ECO:0000256" key="8">
    <source>
        <dbReference type="RuleBase" id="RU363108"/>
    </source>
</evidence>
<dbReference type="GO" id="GO:0030425">
    <property type="term" value="C:dendrite"/>
    <property type="evidence" value="ECO:0007669"/>
    <property type="project" value="TreeGrafter"/>
</dbReference>
<keyword evidence="4 8" id="KW-1133">Transmembrane helix</keyword>
<sequence length="399" mass="46771">MYQSVYGSVYQRNLIYTQYIFFKIMGLAPWKINIVTKPSKNRTAKTTICKFSYLGLLYNVLLTTFVFLMTSYFCHQHNSDQTQVDSLVTPSTIMNLQYFAVIISSSVFLNYTCRQKDMIGIINEIIKIDRKLQKYAFNSAKNGNIIINLIFLGHLIVCSTLVCLEYSCLQSFWLSLLRCWPAFFYCWVIVQYTIVLDMMEKRFKFINLNIVKLGEIKVNSEESEPLFTTKLSFLRESVLYDVINIKDNYNKLCDICDNLSDFYGLSFLKVIMYHGTSTILILYFMLVAYYESKEFHLLLFIKDVGFVLWVAFQIIIFTTYVNKTINKSEETPNIINTLMSRCAMHEKVEKELVNFLRELSFRKVKFTAWGIISIDRSLLATVNCWYSRNLPHNSHPISY</sequence>
<keyword evidence="6 8" id="KW-0675">Receptor</keyword>
<reference evidence="9" key="1">
    <citation type="submission" date="2020-03" db="EMBL/GenBank/DDBJ databases">
        <authorList>
            <person name="Chebbi M.A."/>
            <person name="Drezen J.M."/>
        </authorList>
    </citation>
    <scope>NUCLEOTIDE SEQUENCE</scope>
    <source>
        <tissue evidence="9">Whole body</tissue>
    </source>
</reference>
<dbReference type="EMBL" id="JAAOIC020000065">
    <property type="protein sequence ID" value="KAG8035028.1"/>
    <property type="molecule type" value="Genomic_DNA"/>
</dbReference>
<keyword evidence="2 8" id="KW-1003">Cell membrane</keyword>
<gene>
    <name evidence="9" type="ORF">G9C98_005451</name>
</gene>
<dbReference type="Pfam" id="PF08395">
    <property type="entry name" value="7tm_7"/>
    <property type="match status" value="1"/>
</dbReference>
<comment type="subcellular location">
    <subcellularLocation>
        <location evidence="1 8">Cell membrane</location>
        <topology evidence="1 8">Multi-pass membrane protein</topology>
    </subcellularLocation>
</comment>
<dbReference type="PANTHER" id="PTHR21143:SF133">
    <property type="entry name" value="GUSTATORY AND PHEROMONE RECEPTOR 32A-RELATED"/>
    <property type="match status" value="1"/>
</dbReference>
<feature type="transmembrane region" description="Helical" evidence="8">
    <location>
        <begin position="93"/>
        <end position="111"/>
    </location>
</feature>
<keyword evidence="5 8" id="KW-0472">Membrane</keyword>
<feature type="transmembrane region" description="Helical" evidence="8">
    <location>
        <begin position="173"/>
        <end position="195"/>
    </location>
</feature>
<feature type="transmembrane region" description="Helical" evidence="8">
    <location>
        <begin position="145"/>
        <end position="167"/>
    </location>
</feature>
<comment type="caution">
    <text evidence="9">The sequence shown here is derived from an EMBL/GenBank/DDBJ whole genome shotgun (WGS) entry which is preliminary data.</text>
</comment>
<dbReference type="OrthoDB" id="6366728at2759"/>
<dbReference type="GO" id="GO:0005886">
    <property type="term" value="C:plasma membrane"/>
    <property type="evidence" value="ECO:0007669"/>
    <property type="project" value="UniProtKB-SubCell"/>
</dbReference>
<dbReference type="GO" id="GO:0050909">
    <property type="term" value="P:sensory perception of taste"/>
    <property type="evidence" value="ECO:0007669"/>
    <property type="project" value="InterPro"/>
</dbReference>
<dbReference type="InterPro" id="IPR013604">
    <property type="entry name" value="7TM_chemorcpt"/>
</dbReference>
<dbReference type="Proteomes" id="UP000729913">
    <property type="component" value="Unassembled WGS sequence"/>
</dbReference>
<keyword evidence="7 8" id="KW-0807">Transducer</keyword>
<dbReference type="GO" id="GO:0043025">
    <property type="term" value="C:neuronal cell body"/>
    <property type="evidence" value="ECO:0007669"/>
    <property type="project" value="TreeGrafter"/>
</dbReference>
<dbReference type="GO" id="GO:0030424">
    <property type="term" value="C:axon"/>
    <property type="evidence" value="ECO:0007669"/>
    <property type="project" value="TreeGrafter"/>
</dbReference>
<evidence type="ECO:0000256" key="2">
    <source>
        <dbReference type="ARBA" id="ARBA00022475"/>
    </source>
</evidence>
<dbReference type="GO" id="GO:0007165">
    <property type="term" value="P:signal transduction"/>
    <property type="evidence" value="ECO:0007669"/>
    <property type="project" value="UniProtKB-KW"/>
</dbReference>
<comment type="function">
    <text evidence="8">Gustatory receptor which mediates acceptance or avoidance behavior, depending on its substrates.</text>
</comment>
<dbReference type="AlphaFoldDB" id="A0A8J5V727"/>
<feature type="transmembrane region" description="Helical" evidence="8">
    <location>
        <begin position="296"/>
        <end position="321"/>
    </location>
</feature>
<dbReference type="GO" id="GO:0008049">
    <property type="term" value="P:male courtship behavior"/>
    <property type="evidence" value="ECO:0007669"/>
    <property type="project" value="TreeGrafter"/>
</dbReference>
<feature type="transmembrane region" description="Helical" evidence="8">
    <location>
        <begin position="53"/>
        <end position="73"/>
    </location>
</feature>
<protein>
    <recommendedName>
        <fullName evidence="8">Gustatory receptor</fullName>
    </recommendedName>
</protein>
<evidence type="ECO:0000256" key="5">
    <source>
        <dbReference type="ARBA" id="ARBA00023136"/>
    </source>
</evidence>
<reference evidence="9" key="2">
    <citation type="submission" date="2021-04" db="EMBL/GenBank/DDBJ databases">
        <title>Genome-wide patterns of bracovirus chromosomal integration into multiple host tissues during parasitism.</title>
        <authorList>
            <person name="Chebbi M.A.C."/>
        </authorList>
    </citation>
    <scope>NUCLEOTIDE SEQUENCE</scope>
    <source>
        <tissue evidence="9">Whole body</tissue>
    </source>
</reference>
<feature type="transmembrane region" description="Helical" evidence="8">
    <location>
        <begin position="270"/>
        <end position="290"/>
    </location>
</feature>
<dbReference type="PANTHER" id="PTHR21143">
    <property type="entry name" value="INVERTEBRATE GUSTATORY RECEPTOR"/>
    <property type="match status" value="1"/>
</dbReference>
<evidence type="ECO:0000256" key="6">
    <source>
        <dbReference type="ARBA" id="ARBA00023170"/>
    </source>
</evidence>
<evidence type="ECO:0000256" key="1">
    <source>
        <dbReference type="ARBA" id="ARBA00004651"/>
    </source>
</evidence>
<keyword evidence="10" id="KW-1185">Reference proteome</keyword>
<accession>A0A8J5V727</accession>
<evidence type="ECO:0000313" key="10">
    <source>
        <dbReference type="Proteomes" id="UP000729913"/>
    </source>
</evidence>
<evidence type="ECO:0000256" key="3">
    <source>
        <dbReference type="ARBA" id="ARBA00022692"/>
    </source>
</evidence>
<keyword evidence="3 8" id="KW-0812">Transmembrane</keyword>
<organism evidence="9 10">
    <name type="scientific">Cotesia typhae</name>
    <dbReference type="NCBI Taxonomy" id="2053667"/>
    <lineage>
        <taxon>Eukaryota</taxon>
        <taxon>Metazoa</taxon>
        <taxon>Ecdysozoa</taxon>
        <taxon>Arthropoda</taxon>
        <taxon>Hexapoda</taxon>
        <taxon>Insecta</taxon>
        <taxon>Pterygota</taxon>
        <taxon>Neoptera</taxon>
        <taxon>Endopterygota</taxon>
        <taxon>Hymenoptera</taxon>
        <taxon>Apocrita</taxon>
        <taxon>Ichneumonoidea</taxon>
        <taxon>Braconidae</taxon>
        <taxon>Microgastrinae</taxon>
        <taxon>Cotesia</taxon>
    </lineage>
</organism>
<proteinExistence type="inferred from homology"/>
<feature type="transmembrane region" description="Helical" evidence="8">
    <location>
        <begin position="14"/>
        <end position="32"/>
    </location>
</feature>
<name>A0A8J5V727_9HYME</name>
<evidence type="ECO:0000256" key="7">
    <source>
        <dbReference type="ARBA" id="ARBA00023224"/>
    </source>
</evidence>
<evidence type="ECO:0000313" key="9">
    <source>
        <dbReference type="EMBL" id="KAG8035028.1"/>
    </source>
</evidence>
<dbReference type="GO" id="GO:0007635">
    <property type="term" value="P:chemosensory behavior"/>
    <property type="evidence" value="ECO:0007669"/>
    <property type="project" value="TreeGrafter"/>
</dbReference>
<evidence type="ECO:0000256" key="4">
    <source>
        <dbReference type="ARBA" id="ARBA00022989"/>
    </source>
</evidence>